<keyword evidence="3" id="KW-1185">Reference proteome</keyword>
<keyword evidence="1" id="KW-0732">Signal</keyword>
<name>A0A6S6WS63_9GAMM</name>
<evidence type="ECO:0000313" key="3">
    <source>
        <dbReference type="Proteomes" id="UP000481517"/>
    </source>
</evidence>
<evidence type="ECO:0000313" key="2">
    <source>
        <dbReference type="EMBL" id="CAB0151435.1"/>
    </source>
</evidence>
<feature type="signal peptide" evidence="1">
    <location>
        <begin position="1"/>
        <end position="20"/>
    </location>
</feature>
<gene>
    <name evidence="2" type="ORF">PSI9734_01822</name>
</gene>
<proteinExistence type="predicted"/>
<evidence type="ECO:0008006" key="4">
    <source>
        <dbReference type="Google" id="ProtNLM"/>
    </source>
</evidence>
<feature type="chain" id="PRO_5028840056" description="Lipoprotein" evidence="1">
    <location>
        <begin position="21"/>
        <end position="130"/>
    </location>
</feature>
<evidence type="ECO:0000256" key="1">
    <source>
        <dbReference type="SAM" id="SignalP"/>
    </source>
</evidence>
<sequence>MITKQELTLMSRLCMLSVMAILLNACVSAPSYQHVHCFASTEQASTIGQEIYYAGFNQQVANRLGMPTDATIVGLGLSWNGFDPSQYCDVGAPLIVIYEPKTTKHDPEQVMFWSRVILTEMLKQGGYSTI</sequence>
<dbReference type="AlphaFoldDB" id="A0A6S6WS63"/>
<organism evidence="2 3">
    <name type="scientific">Pseudidiomarina piscicola</name>
    <dbReference type="NCBI Taxonomy" id="2614830"/>
    <lineage>
        <taxon>Bacteria</taxon>
        <taxon>Pseudomonadati</taxon>
        <taxon>Pseudomonadota</taxon>
        <taxon>Gammaproteobacteria</taxon>
        <taxon>Alteromonadales</taxon>
        <taxon>Idiomarinaceae</taxon>
        <taxon>Pseudidiomarina</taxon>
    </lineage>
</organism>
<accession>A0A6S6WS63</accession>
<dbReference type="Proteomes" id="UP000481517">
    <property type="component" value="Unassembled WGS sequence"/>
</dbReference>
<reference evidence="2 3" key="1">
    <citation type="submission" date="2020-02" db="EMBL/GenBank/DDBJ databases">
        <authorList>
            <person name="Rodrigo-Torres L."/>
            <person name="Arahal R. D."/>
            <person name="Lucena T."/>
        </authorList>
    </citation>
    <scope>NUCLEOTIDE SEQUENCE [LARGE SCALE GENOMIC DNA]</scope>
    <source>
        <strain evidence="2 3">CECT 9734</strain>
    </source>
</reference>
<protein>
    <recommendedName>
        <fullName evidence="4">Lipoprotein</fullName>
    </recommendedName>
</protein>
<dbReference type="EMBL" id="CADCXY010000004">
    <property type="protein sequence ID" value="CAB0151435.1"/>
    <property type="molecule type" value="Genomic_DNA"/>
</dbReference>